<proteinExistence type="predicted"/>
<dbReference type="AlphaFoldDB" id="A0A9P4KGN3"/>
<organism evidence="2 3">
    <name type="scientific">Lojkania enalia</name>
    <dbReference type="NCBI Taxonomy" id="147567"/>
    <lineage>
        <taxon>Eukaryota</taxon>
        <taxon>Fungi</taxon>
        <taxon>Dikarya</taxon>
        <taxon>Ascomycota</taxon>
        <taxon>Pezizomycotina</taxon>
        <taxon>Dothideomycetes</taxon>
        <taxon>Pleosporomycetidae</taxon>
        <taxon>Pleosporales</taxon>
        <taxon>Pleosporales incertae sedis</taxon>
        <taxon>Lojkania</taxon>
    </lineage>
</organism>
<evidence type="ECO:0000313" key="3">
    <source>
        <dbReference type="Proteomes" id="UP000800093"/>
    </source>
</evidence>
<keyword evidence="1" id="KW-1133">Transmembrane helix</keyword>
<dbReference type="Proteomes" id="UP000800093">
    <property type="component" value="Unassembled WGS sequence"/>
</dbReference>
<evidence type="ECO:0000256" key="1">
    <source>
        <dbReference type="SAM" id="Phobius"/>
    </source>
</evidence>
<keyword evidence="1" id="KW-0472">Membrane</keyword>
<keyword evidence="1" id="KW-0812">Transmembrane</keyword>
<gene>
    <name evidence="2" type="ORF">CC78DRAFT_164738</name>
</gene>
<reference evidence="3" key="1">
    <citation type="journal article" date="2020" name="Stud. Mycol.">
        <title>101 Dothideomycetes genomes: A test case for predicting lifestyles and emergence of pathogens.</title>
        <authorList>
            <person name="Haridas S."/>
            <person name="Albert R."/>
            <person name="Binder M."/>
            <person name="Bloem J."/>
            <person name="LaButti K."/>
            <person name="Salamov A."/>
            <person name="Andreopoulos B."/>
            <person name="Baker S."/>
            <person name="Barry K."/>
            <person name="Bills G."/>
            <person name="Bluhm B."/>
            <person name="Cannon C."/>
            <person name="Castanera R."/>
            <person name="Culley D."/>
            <person name="Daum C."/>
            <person name="Ezra D."/>
            <person name="Gonzalez J."/>
            <person name="Henrissat B."/>
            <person name="Kuo A."/>
            <person name="Liang C."/>
            <person name="Lipzen A."/>
            <person name="Lutzoni F."/>
            <person name="Magnuson J."/>
            <person name="Mondo S."/>
            <person name="Nolan M."/>
            <person name="Ohm R."/>
            <person name="Pangilinan J."/>
            <person name="Park H.-J."/>
            <person name="Ramirez L."/>
            <person name="Alfaro M."/>
            <person name="Sun H."/>
            <person name="Tritt A."/>
            <person name="Yoshinaga Y."/>
            <person name="Zwiers L.-H."/>
            <person name="Turgeon B."/>
            <person name="Goodwin S."/>
            <person name="Spatafora J."/>
            <person name="Crous P."/>
            <person name="Grigoriev I."/>
        </authorList>
    </citation>
    <scope>NUCLEOTIDE SEQUENCE [LARGE SCALE GENOMIC DNA]</scope>
    <source>
        <strain evidence="3">CBS 304.66</strain>
    </source>
</reference>
<feature type="transmembrane region" description="Helical" evidence="1">
    <location>
        <begin position="35"/>
        <end position="53"/>
    </location>
</feature>
<protein>
    <submittedName>
        <fullName evidence="2">Uncharacterized protein</fullName>
    </submittedName>
</protein>
<keyword evidence="3" id="KW-1185">Reference proteome</keyword>
<dbReference type="EMBL" id="ML986601">
    <property type="protein sequence ID" value="KAF2266080.1"/>
    <property type="molecule type" value="Genomic_DNA"/>
</dbReference>
<evidence type="ECO:0000313" key="2">
    <source>
        <dbReference type="EMBL" id="KAF2266080.1"/>
    </source>
</evidence>
<accession>A0A9P4KGN3</accession>
<name>A0A9P4KGN3_9PLEO</name>
<sequence>MLFYSIHYQRDLNILGISNSFYSEVPRYQYIQSKFLSLAFPVISLFLGLTHASEVKAFNI</sequence>
<comment type="caution">
    <text evidence="2">The sequence shown here is derived from an EMBL/GenBank/DDBJ whole genome shotgun (WGS) entry which is preliminary data.</text>
</comment>